<dbReference type="Pfam" id="PF25043">
    <property type="entry name" value="DUF7788"/>
    <property type="match status" value="1"/>
</dbReference>
<dbReference type="EMBL" id="JANKHO010000898">
    <property type="protein sequence ID" value="KAJ3505314.1"/>
    <property type="molecule type" value="Genomic_DNA"/>
</dbReference>
<dbReference type="PANTHER" id="PTHR31373">
    <property type="entry name" value="OS06G0652100 PROTEIN"/>
    <property type="match status" value="1"/>
</dbReference>
<evidence type="ECO:0000259" key="1">
    <source>
        <dbReference type="Pfam" id="PF25043"/>
    </source>
</evidence>
<dbReference type="InterPro" id="IPR011205">
    <property type="entry name" value="UCP015417_vWA"/>
</dbReference>
<organism evidence="2 3">
    <name type="scientific">Agrocybe chaxingu</name>
    <dbReference type="NCBI Taxonomy" id="84603"/>
    <lineage>
        <taxon>Eukaryota</taxon>
        <taxon>Fungi</taxon>
        <taxon>Dikarya</taxon>
        <taxon>Basidiomycota</taxon>
        <taxon>Agaricomycotina</taxon>
        <taxon>Agaricomycetes</taxon>
        <taxon>Agaricomycetidae</taxon>
        <taxon>Agaricales</taxon>
        <taxon>Agaricineae</taxon>
        <taxon>Strophariaceae</taxon>
        <taxon>Agrocybe</taxon>
    </lineage>
</organism>
<dbReference type="InterPro" id="IPR036465">
    <property type="entry name" value="vWFA_dom_sf"/>
</dbReference>
<evidence type="ECO:0000313" key="2">
    <source>
        <dbReference type="EMBL" id="KAJ3505314.1"/>
    </source>
</evidence>
<dbReference type="AlphaFoldDB" id="A0A9W8JZ38"/>
<dbReference type="PANTHER" id="PTHR31373:SF27">
    <property type="entry name" value="TROVE DOMAIN-CONTAINING PROTEIN"/>
    <property type="match status" value="1"/>
</dbReference>
<feature type="domain" description="DUF7788" evidence="1">
    <location>
        <begin position="1"/>
        <end position="158"/>
    </location>
</feature>
<keyword evidence="3" id="KW-1185">Reference proteome</keyword>
<accession>A0A9W8JZ38</accession>
<name>A0A9W8JZ38_9AGAR</name>
<gene>
    <name evidence="2" type="ORF">NLJ89_g7487</name>
</gene>
<dbReference type="OrthoDB" id="1149618at2759"/>
<comment type="caution">
    <text evidence="2">The sequence shown here is derived from an EMBL/GenBank/DDBJ whole genome shotgun (WGS) entry which is preliminary data.</text>
</comment>
<sequence length="171" mass="19302">MSSADWGMNTDLHAVFVKLLLPLAVKNKVKQEDMIKRLFIFSDMQFDACNSGRDAASWETNYDEIEKAYRAAGYEMPQIVYWDLAASAEHTVEVEGDRKGVAMMNGFSPALLKVFMGEKEEEEEAAAEWEKVDEDGESVTVVEKKEDEFTPVNVMKKALMKKSFDGLVVVD</sequence>
<proteinExistence type="predicted"/>
<evidence type="ECO:0000313" key="3">
    <source>
        <dbReference type="Proteomes" id="UP001148786"/>
    </source>
</evidence>
<dbReference type="Proteomes" id="UP001148786">
    <property type="component" value="Unassembled WGS sequence"/>
</dbReference>
<protein>
    <recommendedName>
        <fullName evidence="1">DUF7788 domain-containing protein</fullName>
    </recommendedName>
</protein>
<dbReference type="Gene3D" id="3.40.50.410">
    <property type="entry name" value="von Willebrand factor, type A domain"/>
    <property type="match status" value="1"/>
</dbReference>
<dbReference type="InterPro" id="IPR056690">
    <property type="entry name" value="DUF7788"/>
</dbReference>
<reference evidence="2" key="1">
    <citation type="submission" date="2022-07" db="EMBL/GenBank/DDBJ databases">
        <title>Genome Sequence of Agrocybe chaxingu.</title>
        <authorList>
            <person name="Buettner E."/>
        </authorList>
    </citation>
    <scope>NUCLEOTIDE SEQUENCE</scope>
    <source>
        <strain evidence="2">MP-N11</strain>
    </source>
</reference>